<accession>A0A9P4P0W8</accession>
<protein>
    <submittedName>
        <fullName evidence="1">Uncharacterized protein</fullName>
    </submittedName>
</protein>
<evidence type="ECO:0000313" key="2">
    <source>
        <dbReference type="Proteomes" id="UP000800235"/>
    </source>
</evidence>
<sequence>MRLYTQFRLEYWLNSHSSISHAALFLCKELGAAGERLTLYFLLWVFSFAKVQSMPTTHKAYDNSSYVISPHFSYLDTLIGTVIPITPRLSTKHGWATSATGVPGSSDAVNVPWTDDDQPRLYAHASTWDNHIS</sequence>
<proteinExistence type="predicted"/>
<comment type="caution">
    <text evidence="1">The sequence shown here is derived from an EMBL/GenBank/DDBJ whole genome shotgun (WGS) entry which is preliminary data.</text>
</comment>
<organism evidence="1 2">
    <name type="scientific">Tothia fuscella</name>
    <dbReference type="NCBI Taxonomy" id="1048955"/>
    <lineage>
        <taxon>Eukaryota</taxon>
        <taxon>Fungi</taxon>
        <taxon>Dikarya</taxon>
        <taxon>Ascomycota</taxon>
        <taxon>Pezizomycotina</taxon>
        <taxon>Dothideomycetes</taxon>
        <taxon>Pleosporomycetidae</taxon>
        <taxon>Venturiales</taxon>
        <taxon>Cylindrosympodiaceae</taxon>
        <taxon>Tothia</taxon>
    </lineage>
</organism>
<gene>
    <name evidence="1" type="ORF">EJ08DRAFT_228900</name>
</gene>
<evidence type="ECO:0000313" key="1">
    <source>
        <dbReference type="EMBL" id="KAF2436165.1"/>
    </source>
</evidence>
<dbReference type="Proteomes" id="UP000800235">
    <property type="component" value="Unassembled WGS sequence"/>
</dbReference>
<reference evidence="1" key="1">
    <citation type="journal article" date="2020" name="Stud. Mycol.">
        <title>101 Dothideomycetes genomes: a test case for predicting lifestyles and emergence of pathogens.</title>
        <authorList>
            <person name="Haridas S."/>
            <person name="Albert R."/>
            <person name="Binder M."/>
            <person name="Bloem J."/>
            <person name="Labutti K."/>
            <person name="Salamov A."/>
            <person name="Andreopoulos B."/>
            <person name="Baker S."/>
            <person name="Barry K."/>
            <person name="Bills G."/>
            <person name="Bluhm B."/>
            <person name="Cannon C."/>
            <person name="Castanera R."/>
            <person name="Culley D."/>
            <person name="Daum C."/>
            <person name="Ezra D."/>
            <person name="Gonzalez J."/>
            <person name="Henrissat B."/>
            <person name="Kuo A."/>
            <person name="Liang C."/>
            <person name="Lipzen A."/>
            <person name="Lutzoni F."/>
            <person name="Magnuson J."/>
            <person name="Mondo S."/>
            <person name="Nolan M."/>
            <person name="Ohm R."/>
            <person name="Pangilinan J."/>
            <person name="Park H.-J."/>
            <person name="Ramirez L."/>
            <person name="Alfaro M."/>
            <person name="Sun H."/>
            <person name="Tritt A."/>
            <person name="Yoshinaga Y."/>
            <person name="Zwiers L.-H."/>
            <person name="Turgeon B."/>
            <person name="Goodwin S."/>
            <person name="Spatafora J."/>
            <person name="Crous P."/>
            <person name="Grigoriev I."/>
        </authorList>
    </citation>
    <scope>NUCLEOTIDE SEQUENCE</scope>
    <source>
        <strain evidence="1">CBS 130266</strain>
    </source>
</reference>
<dbReference type="AlphaFoldDB" id="A0A9P4P0W8"/>
<keyword evidence="2" id="KW-1185">Reference proteome</keyword>
<dbReference type="EMBL" id="MU007011">
    <property type="protein sequence ID" value="KAF2436165.1"/>
    <property type="molecule type" value="Genomic_DNA"/>
</dbReference>
<name>A0A9P4P0W8_9PEZI</name>